<dbReference type="InterPro" id="IPR025420">
    <property type="entry name" value="DUF4143"/>
</dbReference>
<evidence type="ECO:0000313" key="2">
    <source>
        <dbReference type="EMBL" id="RDX01731.1"/>
    </source>
</evidence>
<dbReference type="AlphaFoldDB" id="A0A374RC75"/>
<protein>
    <submittedName>
        <fullName evidence="2">AAA family ATPase</fullName>
    </submittedName>
</protein>
<dbReference type="RefSeq" id="WP_007056433.1">
    <property type="nucleotide sequence ID" value="NZ_CP026999.1"/>
</dbReference>
<reference evidence="2 3" key="1">
    <citation type="journal article" date="2017" name="Anaerobe">
        <title>Quantification, isolation and characterization of Bifidobacterium from the vaginal microbiomes of reproductive aged women.</title>
        <authorList>
            <person name="Freitas A.C."/>
            <person name="Hill J.E."/>
        </authorList>
    </citation>
    <scope>NUCLEOTIDE SEQUENCE [LARGE SCALE GENOMIC DNA]</scope>
    <source>
        <strain evidence="2 3">N6D05</strain>
    </source>
</reference>
<feature type="domain" description="DUF4143" evidence="1">
    <location>
        <begin position="12"/>
        <end position="139"/>
    </location>
</feature>
<dbReference type="EMBL" id="NJNR01000121">
    <property type="protein sequence ID" value="RDX01731.1"/>
    <property type="molecule type" value="Genomic_DNA"/>
</dbReference>
<dbReference type="PANTHER" id="PTHR33295">
    <property type="entry name" value="ATPASE"/>
    <property type="match status" value="1"/>
</dbReference>
<gene>
    <name evidence="2" type="ORF">CE169_12275</name>
</gene>
<comment type="caution">
    <text evidence="2">The sequence shown here is derived from an EMBL/GenBank/DDBJ whole genome shotgun (WGS) entry which is preliminary data.</text>
</comment>
<accession>A0A374RC75</accession>
<dbReference type="PANTHER" id="PTHR33295:SF20">
    <property type="entry name" value="ATPASE"/>
    <property type="match status" value="1"/>
</dbReference>
<dbReference type="Proteomes" id="UP000257074">
    <property type="component" value="Unassembled WGS sequence"/>
</dbReference>
<organism evidence="2 3">
    <name type="scientific">Bifidobacterium longum</name>
    <dbReference type="NCBI Taxonomy" id="216816"/>
    <lineage>
        <taxon>Bacteria</taxon>
        <taxon>Bacillati</taxon>
        <taxon>Actinomycetota</taxon>
        <taxon>Actinomycetes</taxon>
        <taxon>Bifidobacteriales</taxon>
        <taxon>Bifidobacteriaceae</taxon>
        <taxon>Bifidobacterium</taxon>
    </lineage>
</organism>
<proteinExistence type="predicted"/>
<sequence>MEEVAMRIDRRHPKIDTAAFNDVASFLADNAGNITSVKGVADSMRQTKRGISPTTVGEYIAAMRENYLLFRANRYDIKGKAYLQAMEKYYLGDPGFRFWFLGKTSGDLGHRIENVVYLELLRRHRTVHIGKVGSTEVDFYTPDPESDHYYQVSLTVMDEKTLARELHPLQSIDDNHPKTLLTMDRIG</sequence>
<dbReference type="Pfam" id="PF13635">
    <property type="entry name" value="DUF4143"/>
    <property type="match status" value="1"/>
</dbReference>
<name>A0A374RC75_BIFLN</name>
<evidence type="ECO:0000313" key="3">
    <source>
        <dbReference type="Proteomes" id="UP000257074"/>
    </source>
</evidence>
<evidence type="ECO:0000259" key="1">
    <source>
        <dbReference type="Pfam" id="PF13635"/>
    </source>
</evidence>